<dbReference type="Gene3D" id="1.10.10.460">
    <property type="entry name" value="Ribonuclease hii. Domain 2"/>
    <property type="match status" value="1"/>
</dbReference>
<evidence type="ECO:0000256" key="4">
    <source>
        <dbReference type="ARBA" id="ARBA00022722"/>
    </source>
</evidence>
<dbReference type="InterPro" id="IPR036397">
    <property type="entry name" value="RNaseH_sf"/>
</dbReference>
<dbReference type="FunFam" id="1.10.10.460:FF:000001">
    <property type="entry name" value="Ribonuclease"/>
    <property type="match status" value="1"/>
</dbReference>
<evidence type="ECO:0000256" key="3">
    <source>
        <dbReference type="ARBA" id="ARBA00007058"/>
    </source>
</evidence>
<keyword evidence="4 9" id="KW-0540">Nuclease</keyword>
<dbReference type="PROSITE" id="PS51975">
    <property type="entry name" value="RNASE_H_2"/>
    <property type="match status" value="1"/>
</dbReference>
<comment type="similarity">
    <text evidence="3">Belongs to the RNase HII family. Eukaryotic subfamily.</text>
</comment>
<feature type="binding site" evidence="9">
    <location>
        <position position="34"/>
    </location>
    <ligand>
        <name>a divalent metal cation</name>
        <dbReference type="ChEBI" id="CHEBI:60240"/>
    </ligand>
</feature>
<proteinExistence type="inferred from homology"/>
<comment type="catalytic activity">
    <reaction evidence="1 9 10">
        <text>Endonucleolytic cleavage to 5'-phosphomonoester.</text>
        <dbReference type="EC" id="3.1.26.4"/>
    </reaction>
</comment>
<dbReference type="CDD" id="cd07181">
    <property type="entry name" value="RNase_HII_eukaryota_like"/>
    <property type="match status" value="1"/>
</dbReference>
<dbReference type="PANTHER" id="PTHR10954">
    <property type="entry name" value="RIBONUCLEASE H2 SUBUNIT A"/>
    <property type="match status" value="1"/>
</dbReference>
<dbReference type="FunFam" id="3.30.420.10:FF:000016">
    <property type="entry name" value="Ribonuclease"/>
    <property type="match status" value="1"/>
</dbReference>
<dbReference type="GO" id="GO:0032299">
    <property type="term" value="C:ribonuclease H2 complex"/>
    <property type="evidence" value="ECO:0007669"/>
    <property type="project" value="TreeGrafter"/>
</dbReference>
<dbReference type="EC" id="3.1.26.4" evidence="10"/>
<dbReference type="EMBL" id="GGLE01004685">
    <property type="protein sequence ID" value="MBY08811.1"/>
    <property type="molecule type" value="Transcribed_RNA"/>
</dbReference>
<dbReference type="AlphaFoldDB" id="A0A2R5LH18"/>
<dbReference type="InterPro" id="IPR023160">
    <property type="entry name" value="RNase_HII_hlx-loop-hlx_cap_dom"/>
</dbReference>
<evidence type="ECO:0000256" key="1">
    <source>
        <dbReference type="ARBA" id="ARBA00000077"/>
    </source>
</evidence>
<dbReference type="InterPro" id="IPR001352">
    <property type="entry name" value="RNase_HII/HIII"/>
</dbReference>
<dbReference type="GO" id="GO:0003723">
    <property type="term" value="F:RNA binding"/>
    <property type="evidence" value="ECO:0007669"/>
    <property type="project" value="UniProtKB-UniRule"/>
</dbReference>
<dbReference type="Gene3D" id="3.30.420.10">
    <property type="entry name" value="Ribonuclease H-like superfamily/Ribonuclease H"/>
    <property type="match status" value="1"/>
</dbReference>
<comment type="cofactor">
    <cofactor evidence="9">
        <name>Mn(2+)</name>
        <dbReference type="ChEBI" id="CHEBI:29035"/>
    </cofactor>
    <cofactor evidence="9">
        <name>Mg(2+)</name>
        <dbReference type="ChEBI" id="CHEBI:18420"/>
    </cofactor>
    <text evidence="9">Manganese or magnesium. Binds 1 divalent metal ion per monomer in the absence of substrate. May bind a second metal ion after substrate binding.</text>
</comment>
<feature type="binding site" evidence="9">
    <location>
        <position position="35"/>
    </location>
    <ligand>
        <name>a divalent metal cation</name>
        <dbReference type="ChEBI" id="CHEBI:60240"/>
    </ligand>
</feature>
<keyword evidence="6 9" id="KW-0255">Endonuclease</keyword>
<dbReference type="Pfam" id="PF01351">
    <property type="entry name" value="RNase_HII"/>
    <property type="match status" value="1"/>
</dbReference>
<dbReference type="NCBIfam" id="TIGR00729">
    <property type="entry name" value="ribonuclease HII"/>
    <property type="match status" value="1"/>
</dbReference>
<evidence type="ECO:0000256" key="2">
    <source>
        <dbReference type="ARBA" id="ARBA00001946"/>
    </source>
</evidence>
<evidence type="ECO:0000259" key="11">
    <source>
        <dbReference type="PROSITE" id="PS51975"/>
    </source>
</evidence>
<comment type="function">
    <text evidence="8">Catalytic subunit of RNase HII, an endonuclease that specifically degrades the RNA of RNA:DNA hybrids. Participates in DNA replication, possibly by mediating the removal of lagging-strand Okazaki fragment RNA primers during DNA replication. Mediates the excision of single ribonucleotides from DNA:RNA duplexes.</text>
</comment>
<feature type="binding site" evidence="9">
    <location>
        <position position="142"/>
    </location>
    <ligand>
        <name>a divalent metal cation</name>
        <dbReference type="ChEBI" id="CHEBI:60240"/>
    </ligand>
</feature>
<sequence>MNFEAFHADNKNNAVVVSAVPEATKQQPCMLGIDEAGRGPVLGPMVYACAYCPLKDEQSLKELGFADSKTLTEGKREELFKEANNRAEWLGWMLRVISPTVICNSMLNICKYSLNAVSHEAAMALIRGALDSGVNVKQVYVDTVGPVDKYQAKLEAAFPDLTITVAKKADATFPIVSAASICAKVARDNVTSQWYFPEGISDEDYGSGYPGDPVTQKFLLQSMDSVFGFSSFVRFSWMTADKILQERASAVSWPKEDESGQSIRAFLKRCSDGTSKAAPKSQFFEHRLLHQVTSL</sequence>
<evidence type="ECO:0000256" key="10">
    <source>
        <dbReference type="RuleBase" id="RU003515"/>
    </source>
</evidence>
<comment type="function">
    <text evidence="10">Endonuclease that specifically degrades the RNA of RNA-DNA hybrids.</text>
</comment>
<organism evidence="12">
    <name type="scientific">Ornithodoros turicata</name>
    <dbReference type="NCBI Taxonomy" id="34597"/>
    <lineage>
        <taxon>Eukaryota</taxon>
        <taxon>Metazoa</taxon>
        <taxon>Ecdysozoa</taxon>
        <taxon>Arthropoda</taxon>
        <taxon>Chelicerata</taxon>
        <taxon>Arachnida</taxon>
        <taxon>Acari</taxon>
        <taxon>Parasitiformes</taxon>
        <taxon>Ixodida</taxon>
        <taxon>Ixodoidea</taxon>
        <taxon>Argasidae</taxon>
        <taxon>Ornithodorinae</taxon>
        <taxon>Ornithodoros</taxon>
    </lineage>
</organism>
<evidence type="ECO:0000256" key="7">
    <source>
        <dbReference type="ARBA" id="ARBA00022801"/>
    </source>
</evidence>
<evidence type="ECO:0000256" key="9">
    <source>
        <dbReference type="PROSITE-ProRule" id="PRU01319"/>
    </source>
</evidence>
<reference evidence="12" key="1">
    <citation type="submission" date="2018-03" db="EMBL/GenBank/DDBJ databases">
        <title>The relapsing fever spirochete Borrelia turicatae persists in the highly oxidative environment of its soft-bodied tick vector.</title>
        <authorList>
            <person name="Bourret T.J."/>
            <person name="Boyle W.K."/>
            <person name="Valenzuela J.G."/>
            <person name="Oliveira F."/>
            <person name="Lopez J.E."/>
        </authorList>
    </citation>
    <scope>NUCLEOTIDE SEQUENCE</scope>
    <source>
        <strain evidence="12">Kansas strain/isolate</strain>
        <tissue evidence="12">Salivary glands</tissue>
    </source>
</reference>
<keyword evidence="7 9" id="KW-0378">Hydrolase</keyword>
<dbReference type="GO" id="GO:0046872">
    <property type="term" value="F:metal ion binding"/>
    <property type="evidence" value="ECO:0007669"/>
    <property type="project" value="UniProtKB-KW"/>
</dbReference>
<protein>
    <recommendedName>
        <fullName evidence="10">Ribonuclease</fullName>
        <ecNumber evidence="10">3.1.26.4</ecNumber>
    </recommendedName>
</protein>
<dbReference type="InterPro" id="IPR004649">
    <property type="entry name" value="RNase_H2_suA"/>
</dbReference>
<dbReference type="SUPFAM" id="SSF53098">
    <property type="entry name" value="Ribonuclease H-like"/>
    <property type="match status" value="1"/>
</dbReference>
<dbReference type="InterPro" id="IPR024567">
    <property type="entry name" value="RNase_HII/HIII_dom"/>
</dbReference>
<dbReference type="GO" id="GO:0043137">
    <property type="term" value="P:DNA replication, removal of RNA primer"/>
    <property type="evidence" value="ECO:0007669"/>
    <property type="project" value="TreeGrafter"/>
</dbReference>
<evidence type="ECO:0000256" key="8">
    <source>
        <dbReference type="ARBA" id="ARBA00024981"/>
    </source>
</evidence>
<feature type="domain" description="RNase H type-2" evidence="11">
    <location>
        <begin position="28"/>
        <end position="249"/>
    </location>
</feature>
<dbReference type="PANTHER" id="PTHR10954:SF7">
    <property type="entry name" value="RIBONUCLEASE H2 SUBUNIT A"/>
    <property type="match status" value="1"/>
</dbReference>
<accession>A0A2R5LH18</accession>
<evidence type="ECO:0000256" key="5">
    <source>
        <dbReference type="ARBA" id="ARBA00022723"/>
    </source>
</evidence>
<name>A0A2R5LH18_9ACAR</name>
<dbReference type="GO" id="GO:0004523">
    <property type="term" value="F:RNA-DNA hybrid ribonuclease activity"/>
    <property type="evidence" value="ECO:0007669"/>
    <property type="project" value="UniProtKB-UniRule"/>
</dbReference>
<keyword evidence="5 9" id="KW-0479">Metal-binding</keyword>
<dbReference type="GO" id="GO:0006298">
    <property type="term" value="P:mismatch repair"/>
    <property type="evidence" value="ECO:0007669"/>
    <property type="project" value="TreeGrafter"/>
</dbReference>
<comment type="cofactor">
    <cofactor evidence="2">
        <name>Mg(2+)</name>
        <dbReference type="ChEBI" id="CHEBI:18420"/>
    </cofactor>
</comment>
<dbReference type="InterPro" id="IPR012337">
    <property type="entry name" value="RNaseH-like_sf"/>
</dbReference>
<evidence type="ECO:0000313" key="12">
    <source>
        <dbReference type="EMBL" id="MBY08811.1"/>
    </source>
</evidence>
<evidence type="ECO:0000256" key="6">
    <source>
        <dbReference type="ARBA" id="ARBA00022759"/>
    </source>
</evidence>